<accession>A0ABY6MW27</accession>
<dbReference type="Proteomes" id="UP001163266">
    <property type="component" value="Chromosome"/>
</dbReference>
<sequence length="277" mass="31579">MQYVTSRLGTTALVLDSPHSGTWYPEDFGHACDLAVLRMAEDTHVEKLYAFASELGVSWVEAHFPRSYVDVNRALEEFDTELIEGAWPHPVSQGSKVRLGKGLVWRCTDDGTPIYGRRLSVEEVLRRIERCWYPYHEAVRTALDAAYDRHGYCVHLNCHSMPSVAAEYATEFPGERHPDVVLGDRDGTTAASALTASIAQFLSSRGYEVAVNHPYKGVELVRRYGRPSEHRHSIQIEVNRRLYMDEGTLELHEGFERLQRDLRALIEHLLGFDPRRI</sequence>
<dbReference type="EMBL" id="CP110257">
    <property type="protein sequence ID" value="UZD56207.1"/>
    <property type="molecule type" value="Genomic_DNA"/>
</dbReference>
<dbReference type="InterPro" id="IPR007709">
    <property type="entry name" value="N-FG_amidohydro"/>
</dbReference>
<evidence type="ECO:0000313" key="2">
    <source>
        <dbReference type="Proteomes" id="UP001163266"/>
    </source>
</evidence>
<dbReference type="Pfam" id="PF05013">
    <property type="entry name" value="FGase"/>
    <property type="match status" value="1"/>
</dbReference>
<proteinExistence type="predicted"/>
<dbReference type="RefSeq" id="WP_264894095.1">
    <property type="nucleotide sequence ID" value="NZ_CP110257.1"/>
</dbReference>
<gene>
    <name evidence="1" type="ORF">OMP39_06440</name>
</gene>
<evidence type="ECO:0000313" key="1">
    <source>
        <dbReference type="EMBL" id="UZD56207.1"/>
    </source>
</evidence>
<dbReference type="SUPFAM" id="SSF53187">
    <property type="entry name" value="Zn-dependent exopeptidases"/>
    <property type="match status" value="1"/>
</dbReference>
<reference evidence="1" key="1">
    <citation type="submission" date="2022-10" db="EMBL/GenBank/DDBJ databases">
        <title>Complete genome sequence of Schlegelella aquatica LMG 23380.</title>
        <authorList>
            <person name="Musilova J."/>
            <person name="Kourilova X."/>
            <person name="Bezdicek M."/>
            <person name="Hermankova K."/>
            <person name="Obruca S."/>
            <person name="Sedlar K."/>
        </authorList>
    </citation>
    <scope>NUCLEOTIDE SEQUENCE</scope>
    <source>
        <strain evidence="1">LMG 23380</strain>
    </source>
</reference>
<protein>
    <submittedName>
        <fullName evidence="1">N-formylglutamate amidohydrolase</fullName>
    </submittedName>
</protein>
<organism evidence="1 2">
    <name type="scientific">Caldimonas aquatica</name>
    <dbReference type="NCBI Taxonomy" id="376175"/>
    <lineage>
        <taxon>Bacteria</taxon>
        <taxon>Pseudomonadati</taxon>
        <taxon>Pseudomonadota</taxon>
        <taxon>Betaproteobacteria</taxon>
        <taxon>Burkholderiales</taxon>
        <taxon>Sphaerotilaceae</taxon>
        <taxon>Caldimonas</taxon>
    </lineage>
</organism>
<dbReference type="Gene3D" id="3.40.630.40">
    <property type="entry name" value="Zn-dependent exopeptidases"/>
    <property type="match status" value="1"/>
</dbReference>
<keyword evidence="2" id="KW-1185">Reference proteome</keyword>
<name>A0ABY6MW27_9BURK</name>